<protein>
    <submittedName>
        <fullName evidence="2">Branched-chain amino acid exporter BrnE</fullName>
    </submittedName>
</protein>
<feature type="transmembrane region" description="Helical" evidence="1">
    <location>
        <begin position="39"/>
        <end position="58"/>
    </location>
</feature>
<dbReference type="InterPro" id="IPR008407">
    <property type="entry name" value="Brnchd-chn_aa_trnsp_AzlD"/>
</dbReference>
<evidence type="ECO:0000313" key="3">
    <source>
        <dbReference type="Proteomes" id="UP001500822"/>
    </source>
</evidence>
<feature type="transmembrane region" description="Helical" evidence="1">
    <location>
        <begin position="92"/>
        <end position="108"/>
    </location>
</feature>
<feature type="transmembrane region" description="Helical" evidence="1">
    <location>
        <begin position="70"/>
        <end position="87"/>
    </location>
</feature>
<gene>
    <name evidence="2" type="primary">brnE</name>
    <name evidence="2" type="ORF">GCM10023217_11300</name>
</gene>
<dbReference type="Pfam" id="PF05437">
    <property type="entry name" value="AzlD"/>
    <property type="match status" value="1"/>
</dbReference>
<evidence type="ECO:0000256" key="1">
    <source>
        <dbReference type="SAM" id="Phobius"/>
    </source>
</evidence>
<dbReference type="Proteomes" id="UP001500822">
    <property type="component" value="Unassembled WGS sequence"/>
</dbReference>
<feature type="transmembrane region" description="Helical" evidence="1">
    <location>
        <begin position="6"/>
        <end position="27"/>
    </location>
</feature>
<organism evidence="2 3">
    <name type="scientific">Gordonia alkaliphila</name>
    <dbReference type="NCBI Taxonomy" id="1053547"/>
    <lineage>
        <taxon>Bacteria</taxon>
        <taxon>Bacillati</taxon>
        <taxon>Actinomycetota</taxon>
        <taxon>Actinomycetes</taxon>
        <taxon>Mycobacteriales</taxon>
        <taxon>Gordoniaceae</taxon>
        <taxon>Gordonia</taxon>
    </lineage>
</organism>
<sequence>MSMPDPGYLVAVLITVFAITFALRALPFAALRPLRQSRFVLTMAASLPAGILAILAGATLRSSIDADGRVLPVLIAVAVTVAVHLTCGRRTLLSVGLGTLTYVGLLYLF</sequence>
<keyword evidence="1" id="KW-0472">Membrane</keyword>
<keyword evidence="3" id="KW-1185">Reference proteome</keyword>
<accession>A0ABP8Z1Z4</accession>
<comment type="caution">
    <text evidence="2">The sequence shown here is derived from an EMBL/GenBank/DDBJ whole genome shotgun (WGS) entry which is preliminary data.</text>
</comment>
<name>A0ABP8Z1Z4_9ACTN</name>
<dbReference type="RefSeq" id="WP_281499777.1">
    <property type="nucleotide sequence ID" value="NZ_BAABIE010000004.1"/>
</dbReference>
<dbReference type="EMBL" id="BAABIE010000004">
    <property type="protein sequence ID" value="GAA4744174.1"/>
    <property type="molecule type" value="Genomic_DNA"/>
</dbReference>
<keyword evidence="1" id="KW-0812">Transmembrane</keyword>
<proteinExistence type="predicted"/>
<keyword evidence="1" id="KW-1133">Transmembrane helix</keyword>
<reference evidence="3" key="1">
    <citation type="journal article" date="2019" name="Int. J. Syst. Evol. Microbiol.">
        <title>The Global Catalogue of Microorganisms (GCM) 10K type strain sequencing project: providing services to taxonomists for standard genome sequencing and annotation.</title>
        <authorList>
            <consortium name="The Broad Institute Genomics Platform"/>
            <consortium name="The Broad Institute Genome Sequencing Center for Infectious Disease"/>
            <person name="Wu L."/>
            <person name="Ma J."/>
        </authorList>
    </citation>
    <scope>NUCLEOTIDE SEQUENCE [LARGE SCALE GENOMIC DNA]</scope>
    <source>
        <strain evidence="3">JCM 18077</strain>
    </source>
</reference>
<evidence type="ECO:0000313" key="2">
    <source>
        <dbReference type="EMBL" id="GAA4744174.1"/>
    </source>
</evidence>